<name>A0ABS5A3F0_9MYCO</name>
<organism evidence="2 3">
    <name type="scientific">Mycolicibacterium lutetiense</name>
    <dbReference type="NCBI Taxonomy" id="1641992"/>
    <lineage>
        <taxon>Bacteria</taxon>
        <taxon>Bacillati</taxon>
        <taxon>Actinomycetota</taxon>
        <taxon>Actinomycetes</taxon>
        <taxon>Mycobacteriales</taxon>
        <taxon>Mycobacteriaceae</taxon>
        <taxon>Mycolicibacterium</taxon>
    </lineage>
</organism>
<reference evidence="2 3" key="1">
    <citation type="submission" date="2021-03" db="EMBL/GenBank/DDBJ databases">
        <title>Sequencing the genomes of 1000 actinobacteria strains.</title>
        <authorList>
            <person name="Klenk H.-P."/>
        </authorList>
    </citation>
    <scope>NUCLEOTIDE SEQUENCE [LARGE SCALE GENOMIC DNA]</scope>
    <source>
        <strain evidence="2 3">DSM 46713</strain>
    </source>
</reference>
<feature type="region of interest" description="Disordered" evidence="1">
    <location>
        <begin position="1"/>
        <end position="27"/>
    </location>
</feature>
<dbReference type="Proteomes" id="UP000694460">
    <property type="component" value="Unassembled WGS sequence"/>
</dbReference>
<comment type="caution">
    <text evidence="2">The sequence shown here is derived from an EMBL/GenBank/DDBJ whole genome shotgun (WGS) entry which is preliminary data.</text>
</comment>
<accession>A0ABS5A3F0</accession>
<evidence type="ECO:0000256" key="1">
    <source>
        <dbReference type="SAM" id="MobiDB-lite"/>
    </source>
</evidence>
<proteinExistence type="predicted"/>
<evidence type="ECO:0000313" key="3">
    <source>
        <dbReference type="Proteomes" id="UP000694460"/>
    </source>
</evidence>
<sequence>MAAQSATTAESSTRRRGQWRNRENRASPKYLAKRVSEADHEIVTQFADAHGVKVSELLAPYIDDLIRRARDHRESATARAS</sequence>
<feature type="compositionally biased region" description="Low complexity" evidence="1">
    <location>
        <begin position="1"/>
        <end position="11"/>
    </location>
</feature>
<dbReference type="EMBL" id="JAGIOP010000003">
    <property type="protein sequence ID" value="MBP2456287.1"/>
    <property type="molecule type" value="Genomic_DNA"/>
</dbReference>
<protein>
    <submittedName>
        <fullName evidence="2">MoxR-like ATPase</fullName>
    </submittedName>
</protein>
<evidence type="ECO:0000313" key="2">
    <source>
        <dbReference type="EMBL" id="MBP2456287.1"/>
    </source>
</evidence>
<gene>
    <name evidence="2" type="ORF">JOF57_006263</name>
</gene>
<keyword evidence="3" id="KW-1185">Reference proteome</keyword>